<proteinExistence type="predicted"/>
<name>A0AAV4ST88_9ARAC</name>
<dbReference type="PROSITE" id="PS00028">
    <property type="entry name" value="ZINC_FINGER_C2H2_1"/>
    <property type="match status" value="2"/>
</dbReference>
<dbReference type="PANTHER" id="PTHR23235:SF120">
    <property type="entry name" value="KRUPPEL-LIKE FACTOR 15"/>
    <property type="match status" value="1"/>
</dbReference>
<organism evidence="7 8">
    <name type="scientific">Caerostris darwini</name>
    <dbReference type="NCBI Taxonomy" id="1538125"/>
    <lineage>
        <taxon>Eukaryota</taxon>
        <taxon>Metazoa</taxon>
        <taxon>Ecdysozoa</taxon>
        <taxon>Arthropoda</taxon>
        <taxon>Chelicerata</taxon>
        <taxon>Arachnida</taxon>
        <taxon>Araneae</taxon>
        <taxon>Araneomorphae</taxon>
        <taxon>Entelegynae</taxon>
        <taxon>Araneoidea</taxon>
        <taxon>Araneidae</taxon>
        <taxon>Caerostris</taxon>
    </lineage>
</organism>
<evidence type="ECO:0000256" key="2">
    <source>
        <dbReference type="ARBA" id="ARBA00022771"/>
    </source>
</evidence>
<dbReference type="InterPro" id="IPR013087">
    <property type="entry name" value="Znf_C2H2_type"/>
</dbReference>
<dbReference type="AlphaFoldDB" id="A0AAV4ST88"/>
<dbReference type="EMBL" id="BPLQ01008433">
    <property type="protein sequence ID" value="GIY37234.1"/>
    <property type="molecule type" value="Genomic_DNA"/>
</dbReference>
<evidence type="ECO:0000313" key="7">
    <source>
        <dbReference type="EMBL" id="GIY37234.1"/>
    </source>
</evidence>
<dbReference type="Proteomes" id="UP001054837">
    <property type="component" value="Unassembled WGS sequence"/>
</dbReference>
<feature type="domain" description="C2H2-type" evidence="6">
    <location>
        <begin position="378"/>
        <end position="405"/>
    </location>
</feature>
<gene>
    <name evidence="7" type="ORF">CDAR_109841</name>
</gene>
<protein>
    <recommendedName>
        <fullName evidence="6">C2H2-type domain-containing protein</fullName>
    </recommendedName>
</protein>
<evidence type="ECO:0000256" key="1">
    <source>
        <dbReference type="ARBA" id="ARBA00022723"/>
    </source>
</evidence>
<dbReference type="Gene3D" id="3.30.160.60">
    <property type="entry name" value="Classic Zinc Finger"/>
    <property type="match status" value="2"/>
</dbReference>
<keyword evidence="8" id="KW-1185">Reference proteome</keyword>
<evidence type="ECO:0000259" key="6">
    <source>
        <dbReference type="PROSITE" id="PS50157"/>
    </source>
</evidence>
<evidence type="ECO:0000313" key="8">
    <source>
        <dbReference type="Proteomes" id="UP001054837"/>
    </source>
</evidence>
<evidence type="ECO:0000256" key="5">
    <source>
        <dbReference type="SAM" id="MobiDB-lite"/>
    </source>
</evidence>
<evidence type="ECO:0000256" key="4">
    <source>
        <dbReference type="PROSITE-ProRule" id="PRU00042"/>
    </source>
</evidence>
<dbReference type="GO" id="GO:0008270">
    <property type="term" value="F:zinc ion binding"/>
    <property type="evidence" value="ECO:0007669"/>
    <property type="project" value="UniProtKB-KW"/>
</dbReference>
<dbReference type="SUPFAM" id="SSF57667">
    <property type="entry name" value="beta-beta-alpha zinc fingers"/>
    <property type="match status" value="1"/>
</dbReference>
<comment type="caution">
    <text evidence="7">The sequence shown here is derived from an EMBL/GenBank/DDBJ whole genome shotgun (WGS) entry which is preliminary data.</text>
</comment>
<keyword evidence="1" id="KW-0479">Metal-binding</keyword>
<sequence length="409" mass="46724">MPLSTGQIKKIEAYDIKQTESYASANPHLDIGDNIQRNRVRLLKDLAFTDATPESVKDSSHAPENYNPLLINQCNVIDNCIQDKIISISPILQLKNDTPDTLKSETNTSEKPILNSPRIKLQLHERNSAENLYSGMHRSKSNNTSDERHLHTVPKSASVCSESPAENELSFRTKQMKNNYFETSEFARQLKSPNEKSHNQRFHPYLSCDNNLKQMDNPLDLSIKKAKSSMEFNGVKNREDINLTALIHTQGPFSNGFPSYLITLQSLNNNNIYSNFQRNMIPNIFNVPQSLQQHATNNLMGGNETNAMECKKKSNSMPQSNICTFCKKGRLFSDDLARHTYPHTGTRSNKCSICDRSFSFYYNLQRHIRNVHNKEKPFKCSLCKRCFGQKIHLDKHLKSHESKGLISTK</sequence>
<dbReference type="PROSITE" id="PS50157">
    <property type="entry name" value="ZINC_FINGER_C2H2_2"/>
    <property type="match status" value="2"/>
</dbReference>
<dbReference type="GO" id="GO:0000978">
    <property type="term" value="F:RNA polymerase II cis-regulatory region sequence-specific DNA binding"/>
    <property type="evidence" value="ECO:0007669"/>
    <property type="project" value="TreeGrafter"/>
</dbReference>
<feature type="domain" description="C2H2-type" evidence="6">
    <location>
        <begin position="349"/>
        <end position="377"/>
    </location>
</feature>
<reference evidence="7 8" key="1">
    <citation type="submission" date="2021-06" db="EMBL/GenBank/DDBJ databases">
        <title>Caerostris darwini draft genome.</title>
        <authorList>
            <person name="Kono N."/>
            <person name="Arakawa K."/>
        </authorList>
    </citation>
    <scope>NUCLEOTIDE SEQUENCE [LARGE SCALE GENOMIC DNA]</scope>
</reference>
<accession>A0AAV4ST88</accession>
<dbReference type="InterPro" id="IPR036236">
    <property type="entry name" value="Znf_C2H2_sf"/>
</dbReference>
<evidence type="ECO:0000256" key="3">
    <source>
        <dbReference type="ARBA" id="ARBA00022833"/>
    </source>
</evidence>
<feature type="region of interest" description="Disordered" evidence="5">
    <location>
        <begin position="138"/>
        <end position="161"/>
    </location>
</feature>
<keyword evidence="2 4" id="KW-0863">Zinc-finger</keyword>
<keyword evidence="3" id="KW-0862">Zinc</keyword>
<dbReference type="GO" id="GO:0000981">
    <property type="term" value="F:DNA-binding transcription factor activity, RNA polymerase II-specific"/>
    <property type="evidence" value="ECO:0007669"/>
    <property type="project" value="TreeGrafter"/>
</dbReference>
<dbReference type="Pfam" id="PF00096">
    <property type="entry name" value="zf-C2H2"/>
    <property type="match status" value="1"/>
</dbReference>
<dbReference type="PANTHER" id="PTHR23235">
    <property type="entry name" value="KRUEPPEL-LIKE TRANSCRIPTION FACTOR"/>
    <property type="match status" value="1"/>
</dbReference>
<dbReference type="SMART" id="SM00355">
    <property type="entry name" value="ZnF_C2H2"/>
    <property type="match status" value="2"/>
</dbReference>
<dbReference type="FunFam" id="3.30.160.60:FF:000159">
    <property type="entry name" value="Mds1 and evi1 complex locus protein"/>
    <property type="match status" value="1"/>
</dbReference>